<dbReference type="Proteomes" id="UP000053091">
    <property type="component" value="Unassembled WGS sequence"/>
</dbReference>
<dbReference type="PANTHER" id="PTHR12526">
    <property type="entry name" value="GLYCOSYLTRANSFERASE"/>
    <property type="match status" value="1"/>
</dbReference>
<dbReference type="Pfam" id="PF13439">
    <property type="entry name" value="Glyco_transf_4"/>
    <property type="match status" value="1"/>
</dbReference>
<keyword evidence="4" id="KW-1185">Reference proteome</keyword>
<dbReference type="InterPro" id="IPR001296">
    <property type="entry name" value="Glyco_trans_1"/>
</dbReference>
<name>A0A0S7C732_9BACT</name>
<keyword evidence="3" id="KW-0808">Transferase</keyword>
<reference evidence="3" key="1">
    <citation type="journal article" date="2015" name="Genome Announc.">
        <title>Draft Genome Sequence of Bacteroidales Strain TBC1, a Novel Isolate from a Methanogenic Wastewater Treatment System.</title>
        <authorList>
            <person name="Tourlousse D.M."/>
            <person name="Matsuura N."/>
            <person name="Sun L."/>
            <person name="Toyonaga M."/>
            <person name="Kuroda K."/>
            <person name="Ohashi A."/>
            <person name="Cruz R."/>
            <person name="Yamaguchi T."/>
            <person name="Sekiguchi Y."/>
        </authorList>
    </citation>
    <scope>NUCLEOTIDE SEQUENCE [LARGE SCALE GENOMIC DNA]</scope>
    <source>
        <strain evidence="3">TBC1</strain>
    </source>
</reference>
<accession>A0A0S7C732</accession>
<feature type="domain" description="Glycosyl transferase family 1" evidence="1">
    <location>
        <begin position="183"/>
        <end position="340"/>
    </location>
</feature>
<dbReference type="PANTHER" id="PTHR12526:SF627">
    <property type="entry name" value="D-RHAMNOSYLTRANSFERASE WBPZ"/>
    <property type="match status" value="1"/>
</dbReference>
<dbReference type="GO" id="GO:0016757">
    <property type="term" value="F:glycosyltransferase activity"/>
    <property type="evidence" value="ECO:0007669"/>
    <property type="project" value="InterPro"/>
</dbReference>
<dbReference type="EMBL" id="DF968183">
    <property type="protein sequence ID" value="GAP44995.1"/>
    <property type="molecule type" value="Genomic_DNA"/>
</dbReference>
<organism evidence="3">
    <name type="scientific">Lentimicrobium saccharophilum</name>
    <dbReference type="NCBI Taxonomy" id="1678841"/>
    <lineage>
        <taxon>Bacteria</taxon>
        <taxon>Pseudomonadati</taxon>
        <taxon>Bacteroidota</taxon>
        <taxon>Bacteroidia</taxon>
        <taxon>Bacteroidales</taxon>
        <taxon>Lentimicrobiaceae</taxon>
        <taxon>Lentimicrobium</taxon>
    </lineage>
</organism>
<evidence type="ECO:0000259" key="1">
    <source>
        <dbReference type="Pfam" id="PF00534"/>
    </source>
</evidence>
<evidence type="ECO:0000259" key="2">
    <source>
        <dbReference type="Pfam" id="PF13439"/>
    </source>
</evidence>
<dbReference type="SUPFAM" id="SSF53756">
    <property type="entry name" value="UDP-Glycosyltransferase/glycogen phosphorylase"/>
    <property type="match status" value="1"/>
</dbReference>
<dbReference type="Pfam" id="PF00534">
    <property type="entry name" value="Glycos_transf_1"/>
    <property type="match status" value="1"/>
</dbReference>
<dbReference type="STRING" id="1678841.TBC1_12811"/>
<proteinExistence type="predicted"/>
<gene>
    <name evidence="3" type="ORF">TBC1_12811</name>
</gene>
<sequence>MRKKKLCLLISTLGPGGMQKAMSLLAQYFTSKEDVEVHLILYGISKKIFFKLPETISIHKPNFDFDNESRFISTIRTLLFIRKEIKLINPDVILSFGEYWNSFVLISLLGFRTPIYISDRCQPDKSLGFFHDKLRKVLYPLAKGIITQTNAARDIYAKMISHSNIAIIGNPIDNRDGNSSSVLRENVVLSVGRLIPSKHHDLLIDIFLKVNMSGWKLVIVGGDVAYSDVKSVLQEKIRNLNAEDRVILAGNSNKVDEFYRKSKIFAFTSSSEGFPNVIGEAMAAGLPVIAYDCLAGPSDMIEDGKNGFLIPMFDDNLFVEKLSELMGNEGMQAEMGVNSRLMISRYSIERVGMQYYEFLFG</sequence>
<feature type="domain" description="Glycosyltransferase subfamily 4-like N-terminal" evidence="2">
    <location>
        <begin position="15"/>
        <end position="173"/>
    </location>
</feature>
<dbReference type="Gene3D" id="3.40.50.2000">
    <property type="entry name" value="Glycogen Phosphorylase B"/>
    <property type="match status" value="2"/>
</dbReference>
<dbReference type="AlphaFoldDB" id="A0A0S7C732"/>
<protein>
    <submittedName>
        <fullName evidence="3">Glycosyltransferase</fullName>
    </submittedName>
</protein>
<evidence type="ECO:0000313" key="3">
    <source>
        <dbReference type="EMBL" id="GAP44995.1"/>
    </source>
</evidence>
<dbReference type="InterPro" id="IPR028098">
    <property type="entry name" value="Glyco_trans_4-like_N"/>
</dbReference>
<evidence type="ECO:0000313" key="4">
    <source>
        <dbReference type="Proteomes" id="UP000053091"/>
    </source>
</evidence>